<feature type="domain" description="Nematode cuticle collagen N-terminal" evidence="4">
    <location>
        <begin position="72"/>
        <end position="124"/>
    </location>
</feature>
<gene>
    <name evidence="5" type="ORF">X798_01780</name>
</gene>
<dbReference type="PANTHER" id="PTHR24637">
    <property type="entry name" value="COLLAGEN"/>
    <property type="match status" value="1"/>
</dbReference>
<feature type="compositionally biased region" description="Pro residues" evidence="2">
    <location>
        <begin position="246"/>
        <end position="255"/>
    </location>
</feature>
<dbReference type="Proteomes" id="UP000242913">
    <property type="component" value="Unassembled WGS sequence"/>
</dbReference>
<feature type="transmembrane region" description="Helical" evidence="3">
    <location>
        <begin position="73"/>
        <end position="96"/>
    </location>
</feature>
<feature type="compositionally biased region" description="Basic and acidic residues" evidence="2">
    <location>
        <begin position="260"/>
        <end position="273"/>
    </location>
</feature>
<feature type="compositionally biased region" description="Basic and acidic residues" evidence="2">
    <location>
        <begin position="313"/>
        <end position="324"/>
    </location>
</feature>
<keyword evidence="6" id="KW-1185">Reference proteome</keyword>
<keyword evidence="3" id="KW-1133">Transmembrane helix</keyword>
<dbReference type="EMBL" id="KZ269981">
    <property type="protein sequence ID" value="OZC11364.1"/>
    <property type="molecule type" value="Genomic_DNA"/>
</dbReference>
<sequence>MGAPPPPPPSPKYYQAVPPDCQLLPLGPPSGRAQQAVDQVKINFANFTLALPEMKLNDIGSNLNDEQVQMRRAAFFAIVVSTAAVIASIVTLPMLYSFAQSFQSHLIAETDFCKSRSRDMWQEINLIDKEYRVKREAGTWLFGQFISRAPGTVDYNLGNAGYGNEIPTPYGSKGDGYNDGANNDLYGGSSNGNTYSGSGANPYSSDTISYSDNGKPEISPGYGPGPLINAEPNVGSFCCPCQQGPVGPPGPPGDPGPNGKDGEPGKDGEKGKDGQVMQSAIEAEEPCIICPPGPPGPAGQAGPKGPQGPKGAEGTRGEDGKKGEPGMIGTVGPVGPLGKEGLPGFAGQPGRLIPIDGPLGPVGLPGPPGPPGPKGLPGPDGATEDGPQGPLGDQGTPGSPGQRGLEGQPGLPGERGESGSCEHCPEPRTPPGY</sequence>
<keyword evidence="5" id="KW-0176">Collagen</keyword>
<dbReference type="SMART" id="SM01088">
    <property type="entry name" value="Col_cuticle_N"/>
    <property type="match status" value="1"/>
</dbReference>
<organism evidence="5 6">
    <name type="scientific">Onchocerca flexuosa</name>
    <dbReference type="NCBI Taxonomy" id="387005"/>
    <lineage>
        <taxon>Eukaryota</taxon>
        <taxon>Metazoa</taxon>
        <taxon>Ecdysozoa</taxon>
        <taxon>Nematoda</taxon>
        <taxon>Chromadorea</taxon>
        <taxon>Rhabditida</taxon>
        <taxon>Spirurina</taxon>
        <taxon>Spiruromorpha</taxon>
        <taxon>Filarioidea</taxon>
        <taxon>Onchocercidae</taxon>
        <taxon>Onchocerca</taxon>
    </lineage>
</organism>
<keyword evidence="3" id="KW-0812">Transmembrane</keyword>
<feature type="compositionally biased region" description="Low complexity" evidence="2">
    <location>
        <begin position="298"/>
        <end position="312"/>
    </location>
</feature>
<feature type="region of interest" description="Disordered" evidence="2">
    <location>
        <begin position="206"/>
        <end position="227"/>
    </location>
</feature>
<feature type="region of interest" description="Disordered" evidence="2">
    <location>
        <begin position="241"/>
        <end position="433"/>
    </location>
</feature>
<protein>
    <submittedName>
        <fullName evidence="5">Nematode cuticle collagen domain protein</fullName>
    </submittedName>
</protein>
<evidence type="ECO:0000259" key="4">
    <source>
        <dbReference type="SMART" id="SM01088"/>
    </source>
</evidence>
<dbReference type="GO" id="GO:0042302">
    <property type="term" value="F:structural constituent of cuticle"/>
    <property type="evidence" value="ECO:0007669"/>
    <property type="project" value="InterPro"/>
</dbReference>
<name>A0A238C1U2_9BILA</name>
<dbReference type="GO" id="GO:0005581">
    <property type="term" value="C:collagen trimer"/>
    <property type="evidence" value="ECO:0007669"/>
    <property type="project" value="UniProtKB-KW"/>
</dbReference>
<dbReference type="AlphaFoldDB" id="A0A238C1U2"/>
<feature type="compositionally biased region" description="Pro residues" evidence="2">
    <location>
        <begin position="364"/>
        <end position="376"/>
    </location>
</feature>
<evidence type="ECO:0000256" key="2">
    <source>
        <dbReference type="SAM" id="MobiDB-lite"/>
    </source>
</evidence>
<dbReference type="OrthoDB" id="5983381at2759"/>
<reference evidence="5 6" key="1">
    <citation type="submission" date="2015-12" db="EMBL/GenBank/DDBJ databases">
        <title>Draft genome of the nematode, Onchocerca flexuosa.</title>
        <authorList>
            <person name="Mitreva M."/>
        </authorList>
    </citation>
    <scope>NUCLEOTIDE SEQUENCE [LARGE SCALE GENOMIC DNA]</scope>
    <source>
        <strain evidence="5">Red Deer</strain>
    </source>
</reference>
<dbReference type="Pfam" id="PF01391">
    <property type="entry name" value="Collagen"/>
    <property type="match status" value="2"/>
</dbReference>
<evidence type="ECO:0000256" key="3">
    <source>
        <dbReference type="SAM" id="Phobius"/>
    </source>
</evidence>
<evidence type="ECO:0000313" key="5">
    <source>
        <dbReference type="EMBL" id="OZC11364.1"/>
    </source>
</evidence>
<keyword evidence="3" id="KW-0472">Membrane</keyword>
<keyword evidence="1" id="KW-0677">Repeat</keyword>
<feature type="compositionally biased region" description="Low complexity" evidence="2">
    <location>
        <begin position="352"/>
        <end position="362"/>
    </location>
</feature>
<dbReference type="InterPro" id="IPR002486">
    <property type="entry name" value="Col_cuticle_N"/>
</dbReference>
<dbReference type="InterPro" id="IPR008160">
    <property type="entry name" value="Collagen"/>
</dbReference>
<accession>A0A238C1U2</accession>
<evidence type="ECO:0000256" key="1">
    <source>
        <dbReference type="ARBA" id="ARBA00022737"/>
    </source>
</evidence>
<evidence type="ECO:0000313" key="6">
    <source>
        <dbReference type="Proteomes" id="UP000242913"/>
    </source>
</evidence>
<proteinExistence type="predicted"/>
<dbReference type="PANTHER" id="PTHR24637:SF368">
    <property type="entry name" value="CUTICLE COLLAGEN 36"/>
    <property type="match status" value="1"/>
</dbReference>
<dbReference type="Pfam" id="PF01484">
    <property type="entry name" value="Col_cuticle_N"/>
    <property type="match status" value="1"/>
</dbReference>